<sequence length="139" mass="15087">MKRSLTIQLGLVAALLAPLLSGPPASAQTSERANIPFAFFVDKQEFPAGCYKLTVESDTQLSMVNCETGKPVMLMARTTKAYQVVQHGKLVFYVSGKKARLHQALFAGSNKDTVFALPPKLQREIATNMGVATVEIAMK</sequence>
<evidence type="ECO:0000313" key="3">
    <source>
        <dbReference type="Proteomes" id="UP001059380"/>
    </source>
</evidence>
<protein>
    <submittedName>
        <fullName evidence="2">Uncharacterized protein</fullName>
    </submittedName>
</protein>
<accession>A0A9J7BW72</accession>
<dbReference type="RefSeq" id="WP_260796398.1">
    <property type="nucleotide sequence ID" value="NZ_CP093313.1"/>
</dbReference>
<keyword evidence="3" id="KW-1185">Reference proteome</keyword>
<keyword evidence="1" id="KW-0732">Signal</keyword>
<dbReference type="KEGG" id="orp:MOP44_12625"/>
<feature type="signal peptide" evidence="1">
    <location>
        <begin position="1"/>
        <end position="27"/>
    </location>
</feature>
<proteinExistence type="predicted"/>
<name>A0A9J7BW72_9BACT</name>
<gene>
    <name evidence="2" type="ORF">MOP44_12625</name>
</gene>
<dbReference type="Proteomes" id="UP001059380">
    <property type="component" value="Chromosome"/>
</dbReference>
<dbReference type="AlphaFoldDB" id="A0A9J7BW72"/>
<feature type="chain" id="PRO_5039939703" evidence="1">
    <location>
        <begin position="28"/>
        <end position="139"/>
    </location>
</feature>
<evidence type="ECO:0000256" key="1">
    <source>
        <dbReference type="SAM" id="SignalP"/>
    </source>
</evidence>
<dbReference type="EMBL" id="CP093313">
    <property type="protein sequence ID" value="UWZ86761.1"/>
    <property type="molecule type" value="Genomic_DNA"/>
</dbReference>
<reference evidence="2" key="1">
    <citation type="submission" date="2021-04" db="EMBL/GenBank/DDBJ databases">
        <title>Phylogenetic analysis of Acidobacteriaceae.</title>
        <authorList>
            <person name="Qiu L."/>
            <person name="Zhang Q."/>
        </authorList>
    </citation>
    <scope>NUCLEOTIDE SEQUENCE</scope>
    <source>
        <strain evidence="2">DSM 25168</strain>
    </source>
</reference>
<organism evidence="2 3">
    <name type="scientific">Occallatibacter riparius</name>
    <dbReference type="NCBI Taxonomy" id="1002689"/>
    <lineage>
        <taxon>Bacteria</taxon>
        <taxon>Pseudomonadati</taxon>
        <taxon>Acidobacteriota</taxon>
        <taxon>Terriglobia</taxon>
        <taxon>Terriglobales</taxon>
        <taxon>Acidobacteriaceae</taxon>
        <taxon>Occallatibacter</taxon>
    </lineage>
</organism>
<evidence type="ECO:0000313" key="2">
    <source>
        <dbReference type="EMBL" id="UWZ86761.1"/>
    </source>
</evidence>